<dbReference type="RefSeq" id="WP_201371564.1">
    <property type="nucleotide sequence ID" value="NZ_BNJG01000001.1"/>
</dbReference>
<evidence type="ECO:0000256" key="1">
    <source>
        <dbReference type="ARBA" id="ARBA00023125"/>
    </source>
</evidence>
<dbReference type="InterPro" id="IPR011006">
    <property type="entry name" value="CheY-like_superfamily"/>
</dbReference>
<dbReference type="SUPFAM" id="SSF55073">
    <property type="entry name" value="Nucleotide cyclase"/>
    <property type="match status" value="1"/>
</dbReference>
<name>A0ABQ3UQ50_9CHLR</name>
<feature type="modified residue" description="4-aspartylphosphate" evidence="2">
    <location>
        <position position="52"/>
    </location>
</feature>
<sequence length="339" mass="38119">MSSILVIEDEELITKLLREKLAFKGYQTAMHLNGDAALQFALRDIPHVIIIDFSTSGLDGYALLRRLRAHPKSMHIPLIVVSSSQEIDDRVRALDMGADAYIAKPVNNDELLAHVHRQLRRIQQYSLSPLTLLPGGLQLEWALDNKLKSAEPWSILYLDLDNFKAFNDVYGFLAGNDMILLVSHICQSVVYDYGNADDFVGHIGGDDFIILTTPERATVLYQHILNRYKRESLQLYRPDDVERGSISGVDRKGRPYQFPLVSLSIGIVSDQRRYLHDEIGSLTATAKRRAKQSSGNVCHIDKMPAHDCAYPYSPPSGKRISLVTRPIACLKEDAFAESK</sequence>
<evidence type="ECO:0000256" key="2">
    <source>
        <dbReference type="PROSITE-ProRule" id="PRU00169"/>
    </source>
</evidence>
<evidence type="ECO:0000259" key="4">
    <source>
        <dbReference type="PROSITE" id="PS50887"/>
    </source>
</evidence>
<evidence type="ECO:0008006" key="7">
    <source>
        <dbReference type="Google" id="ProtNLM"/>
    </source>
</evidence>
<dbReference type="CDD" id="cd17574">
    <property type="entry name" value="REC_OmpR"/>
    <property type="match status" value="1"/>
</dbReference>
<dbReference type="Gene3D" id="3.30.70.270">
    <property type="match status" value="1"/>
</dbReference>
<dbReference type="NCBIfam" id="TIGR00254">
    <property type="entry name" value="GGDEF"/>
    <property type="match status" value="1"/>
</dbReference>
<dbReference type="Gene3D" id="3.40.50.2300">
    <property type="match status" value="1"/>
</dbReference>
<dbReference type="SMART" id="SM00448">
    <property type="entry name" value="REC"/>
    <property type="match status" value="1"/>
</dbReference>
<dbReference type="PROSITE" id="PS50887">
    <property type="entry name" value="GGDEF"/>
    <property type="match status" value="1"/>
</dbReference>
<dbReference type="PANTHER" id="PTHR48111">
    <property type="entry name" value="REGULATOR OF RPOS"/>
    <property type="match status" value="1"/>
</dbReference>
<evidence type="ECO:0000313" key="6">
    <source>
        <dbReference type="Proteomes" id="UP000654345"/>
    </source>
</evidence>
<protein>
    <recommendedName>
        <fullName evidence="7">Diguanylate cyclase response regulator</fullName>
    </recommendedName>
</protein>
<accession>A0ABQ3UQ50</accession>
<keyword evidence="2" id="KW-0597">Phosphoprotein</keyword>
<dbReference type="SUPFAM" id="SSF52172">
    <property type="entry name" value="CheY-like"/>
    <property type="match status" value="1"/>
</dbReference>
<dbReference type="Proteomes" id="UP000654345">
    <property type="component" value="Unassembled WGS sequence"/>
</dbReference>
<dbReference type="PROSITE" id="PS50110">
    <property type="entry name" value="RESPONSE_REGULATORY"/>
    <property type="match status" value="1"/>
</dbReference>
<dbReference type="PANTHER" id="PTHR48111:SF50">
    <property type="entry name" value="KDP OPERON TRANSCRIPTIONAL REGULATORY PROTEIN KDPE"/>
    <property type="match status" value="1"/>
</dbReference>
<dbReference type="CDD" id="cd01949">
    <property type="entry name" value="GGDEF"/>
    <property type="match status" value="1"/>
</dbReference>
<proteinExistence type="predicted"/>
<reference evidence="5 6" key="1">
    <citation type="journal article" date="2021" name="Int. J. Syst. Evol. Microbiol.">
        <title>Reticulibacter mediterranei gen. nov., sp. nov., within the new family Reticulibacteraceae fam. nov., and Ktedonospora formicarum gen. nov., sp. nov., Ktedonobacter robiniae sp. nov., Dictyobacter formicarum sp. nov. and Dictyobacter arantiisoli sp. nov., belonging to the class Ktedonobacteria.</title>
        <authorList>
            <person name="Yabe S."/>
            <person name="Zheng Y."/>
            <person name="Wang C.M."/>
            <person name="Sakai Y."/>
            <person name="Abe K."/>
            <person name="Yokota A."/>
            <person name="Donadio S."/>
            <person name="Cavaletti L."/>
            <person name="Monciardini P."/>
        </authorList>
    </citation>
    <scope>NUCLEOTIDE SEQUENCE [LARGE SCALE GENOMIC DNA]</scope>
    <source>
        <strain evidence="5 6">SOSP1-30</strain>
    </source>
</reference>
<dbReference type="InterPro" id="IPR039420">
    <property type="entry name" value="WalR-like"/>
</dbReference>
<gene>
    <name evidence="5" type="ORF">KSB_33810</name>
</gene>
<keyword evidence="6" id="KW-1185">Reference proteome</keyword>
<dbReference type="InterPro" id="IPR043128">
    <property type="entry name" value="Rev_trsase/Diguanyl_cyclase"/>
</dbReference>
<evidence type="ECO:0000259" key="3">
    <source>
        <dbReference type="PROSITE" id="PS50110"/>
    </source>
</evidence>
<dbReference type="Pfam" id="PF00072">
    <property type="entry name" value="Response_reg"/>
    <property type="match status" value="1"/>
</dbReference>
<comment type="caution">
    <text evidence="5">The sequence shown here is derived from an EMBL/GenBank/DDBJ whole genome shotgun (WGS) entry which is preliminary data.</text>
</comment>
<keyword evidence="1" id="KW-0238">DNA-binding</keyword>
<dbReference type="SMART" id="SM00267">
    <property type="entry name" value="GGDEF"/>
    <property type="match status" value="1"/>
</dbReference>
<evidence type="ECO:0000313" key="5">
    <source>
        <dbReference type="EMBL" id="GHO54906.1"/>
    </source>
</evidence>
<dbReference type="InterPro" id="IPR001789">
    <property type="entry name" value="Sig_transdc_resp-reg_receiver"/>
</dbReference>
<dbReference type="Pfam" id="PF00990">
    <property type="entry name" value="GGDEF"/>
    <property type="match status" value="1"/>
</dbReference>
<dbReference type="EMBL" id="BNJG01000001">
    <property type="protein sequence ID" value="GHO54906.1"/>
    <property type="molecule type" value="Genomic_DNA"/>
</dbReference>
<dbReference type="InterPro" id="IPR000160">
    <property type="entry name" value="GGDEF_dom"/>
</dbReference>
<feature type="domain" description="Response regulatory" evidence="3">
    <location>
        <begin position="3"/>
        <end position="119"/>
    </location>
</feature>
<dbReference type="InterPro" id="IPR029787">
    <property type="entry name" value="Nucleotide_cyclase"/>
</dbReference>
<feature type="domain" description="GGDEF" evidence="4">
    <location>
        <begin position="151"/>
        <end position="303"/>
    </location>
</feature>
<organism evidence="5 6">
    <name type="scientific">Ktedonobacter robiniae</name>
    <dbReference type="NCBI Taxonomy" id="2778365"/>
    <lineage>
        <taxon>Bacteria</taxon>
        <taxon>Bacillati</taxon>
        <taxon>Chloroflexota</taxon>
        <taxon>Ktedonobacteria</taxon>
        <taxon>Ktedonobacterales</taxon>
        <taxon>Ktedonobacteraceae</taxon>
        <taxon>Ktedonobacter</taxon>
    </lineage>
</organism>